<evidence type="ECO:0000313" key="2">
    <source>
        <dbReference type="EMBL" id="BAY72889.1"/>
    </source>
</evidence>
<sequence>MIKEEQHLDSNVSNNKNSDLDGDRLNDFYEALIYSNPLVKDTDGDGVDDGIEEQNGRDPNNPDPKDNTQGVCAQVKIQIDQEAVMTRAAFSSQRHHC</sequence>
<name>A0A1Z4KV77_ANAVA</name>
<dbReference type="Proteomes" id="UP000217507">
    <property type="component" value="Plasmid Plasmid1 dna"/>
</dbReference>
<dbReference type="EMBL" id="AP018217">
    <property type="protein sequence ID" value="BAY72889.1"/>
    <property type="molecule type" value="Genomic_DNA"/>
</dbReference>
<protein>
    <submittedName>
        <fullName evidence="2">Uncharacterized protein</fullName>
    </submittedName>
</protein>
<organism evidence="2 3">
    <name type="scientific">Trichormus variabilis NIES-23</name>
    <dbReference type="NCBI Taxonomy" id="1973479"/>
    <lineage>
        <taxon>Bacteria</taxon>
        <taxon>Bacillati</taxon>
        <taxon>Cyanobacteriota</taxon>
        <taxon>Cyanophyceae</taxon>
        <taxon>Nostocales</taxon>
        <taxon>Nostocaceae</taxon>
        <taxon>Trichormus</taxon>
    </lineage>
</organism>
<keyword evidence="2" id="KW-0614">Plasmid</keyword>
<evidence type="ECO:0000256" key="1">
    <source>
        <dbReference type="SAM" id="MobiDB-lite"/>
    </source>
</evidence>
<accession>A0A1Z4KV77</accession>
<dbReference type="AlphaFoldDB" id="A0A1Z4KV77"/>
<feature type="region of interest" description="Disordered" evidence="1">
    <location>
        <begin position="38"/>
        <end position="69"/>
    </location>
</feature>
<evidence type="ECO:0000313" key="3">
    <source>
        <dbReference type="Proteomes" id="UP000217507"/>
    </source>
</evidence>
<reference evidence="2 3" key="1">
    <citation type="submission" date="2017-06" db="EMBL/GenBank/DDBJ databases">
        <title>Genome sequencing of cyanobaciteial culture collection at National Institute for Environmental Studies (NIES).</title>
        <authorList>
            <person name="Hirose Y."/>
            <person name="Shimura Y."/>
            <person name="Fujisawa T."/>
            <person name="Nakamura Y."/>
            <person name="Kawachi M."/>
        </authorList>
    </citation>
    <scope>NUCLEOTIDE SEQUENCE [LARGE SCALE GENOMIC DNA]</scope>
    <source>
        <strain evidence="2 3">NIES-23</strain>
        <plasmid evidence="3">Plasmid Plasmid1 dna</plasmid>
    </source>
</reference>
<proteinExistence type="predicted"/>
<gene>
    <name evidence="2" type="ORF">NIES23_57170</name>
</gene>
<feature type="region of interest" description="Disordered" evidence="1">
    <location>
        <begin position="1"/>
        <end position="22"/>
    </location>
</feature>
<geneLocation type="plasmid" evidence="2">
    <name>plasmid1</name>
</geneLocation>